<keyword evidence="2" id="KW-1185">Reference proteome</keyword>
<dbReference type="EMBL" id="FOOG01000080">
    <property type="protein sequence ID" value="SFG67531.1"/>
    <property type="molecule type" value="Genomic_DNA"/>
</dbReference>
<proteinExistence type="predicted"/>
<dbReference type="Proteomes" id="UP000198897">
    <property type="component" value="Unassembled WGS sequence"/>
</dbReference>
<reference evidence="2" key="1">
    <citation type="submission" date="2016-10" db="EMBL/GenBank/DDBJ databases">
        <authorList>
            <person name="Varghese N."/>
            <person name="Submissions S."/>
        </authorList>
    </citation>
    <scope>NUCLEOTIDE SEQUENCE [LARGE SCALE GENOMIC DNA]</scope>
    <source>
        <strain evidence="2">FP5</strain>
    </source>
</reference>
<gene>
    <name evidence="1" type="ORF">SAMN05216353_1809</name>
</gene>
<protein>
    <submittedName>
        <fullName evidence="1">Uncharacterized protein</fullName>
    </submittedName>
</protein>
<accession>A0A1I2TYV5</accession>
<organism evidence="1 2">
    <name type="scientific">Halobacillus alkaliphilus</name>
    <dbReference type="NCBI Taxonomy" id="396056"/>
    <lineage>
        <taxon>Bacteria</taxon>
        <taxon>Bacillati</taxon>
        <taxon>Bacillota</taxon>
        <taxon>Bacilli</taxon>
        <taxon>Bacillales</taxon>
        <taxon>Bacillaceae</taxon>
        <taxon>Halobacillus</taxon>
    </lineage>
</organism>
<name>A0A1I2TYV5_9BACI</name>
<dbReference type="AlphaFoldDB" id="A0A1I2TYV5"/>
<evidence type="ECO:0000313" key="1">
    <source>
        <dbReference type="EMBL" id="SFG67531.1"/>
    </source>
</evidence>
<feature type="non-terminal residue" evidence="1">
    <location>
        <position position="1"/>
    </location>
</feature>
<sequence>FIGTRLCREFRALHDRKGAEGNGEDSCGMNMTGEIPQGC</sequence>
<evidence type="ECO:0000313" key="2">
    <source>
        <dbReference type="Proteomes" id="UP000198897"/>
    </source>
</evidence>